<proteinExistence type="predicted"/>
<evidence type="ECO:0000259" key="1">
    <source>
        <dbReference type="SMART" id="SM00471"/>
    </source>
</evidence>
<sequence>MAKALSVSVNFLYPGIMLKGDAYTEQGEKVQPGFVPFTDEKIAELKARGITTIYYTPHPEPTRFPGSEPIIPQETINKGLEIAKEVERRLKENAPLPVREINTLIDEFVEKVVALQGNTLNLAELRDYDDYTYTHSLNVALLSLLMGKKLSYTEDQLKILGVGGMLHDIGKVKIPKEILNKPDRLTPQEFDIMKRHPVYGFEIVKDTYSRFVQSIVLYHHEKINGSGYPLGKKNNEMGEFAQIASLCDVFDAITSARSYKPAQPFWYALLCIYREQGKSFSPRLAQIFLKELPQYFGNTPIFSKGSFVLLNTGEIAYVPEDSRTLWPQVWLLINSRKEISQRKVILDLSLEENRMIERQIFDEKLTATLQKIVERYLDKPEKPKDWNLK</sequence>
<dbReference type="Pfam" id="PF13487">
    <property type="entry name" value="HD_5"/>
    <property type="match status" value="1"/>
</dbReference>
<dbReference type="PANTHER" id="PTHR43155:SF2">
    <property type="entry name" value="CYCLIC DI-GMP PHOSPHODIESTERASE PA4108"/>
    <property type="match status" value="1"/>
</dbReference>
<dbReference type="RefSeq" id="WP_271435885.1">
    <property type="nucleotide sequence ID" value="NZ_CP073355.1"/>
</dbReference>
<protein>
    <submittedName>
        <fullName evidence="2">HD-GYP domain-containing protein</fullName>
    </submittedName>
</protein>
<dbReference type="CDD" id="cd00077">
    <property type="entry name" value="HDc"/>
    <property type="match status" value="1"/>
</dbReference>
<dbReference type="InterPro" id="IPR003607">
    <property type="entry name" value="HD/PDEase_dom"/>
</dbReference>
<accession>A0AAX3BF47</accession>
<evidence type="ECO:0000313" key="3">
    <source>
        <dbReference type="Proteomes" id="UP001056539"/>
    </source>
</evidence>
<dbReference type="SUPFAM" id="SSF109604">
    <property type="entry name" value="HD-domain/PDEase-like"/>
    <property type="match status" value="1"/>
</dbReference>
<dbReference type="KEGG" id="taqu:KDW03_02845"/>
<dbReference type="SMART" id="SM00471">
    <property type="entry name" value="HDc"/>
    <property type="match status" value="1"/>
</dbReference>
<dbReference type="AlphaFoldDB" id="A0AAX3BF47"/>
<dbReference type="InterPro" id="IPR006675">
    <property type="entry name" value="HDIG_dom"/>
</dbReference>
<dbReference type="PANTHER" id="PTHR43155">
    <property type="entry name" value="CYCLIC DI-GMP PHOSPHODIESTERASE PA4108-RELATED"/>
    <property type="match status" value="1"/>
</dbReference>
<reference evidence="2" key="1">
    <citation type="submission" date="2021-04" db="EMBL/GenBank/DDBJ databases">
        <authorList>
            <person name="Postec A."/>
        </authorList>
    </citation>
    <scope>NUCLEOTIDE SEQUENCE</scope>
    <source>
        <strain evidence="2">F1F22</strain>
    </source>
</reference>
<name>A0AAX3BF47_9SPIR</name>
<dbReference type="Gene3D" id="1.10.3210.10">
    <property type="entry name" value="Hypothetical protein af1432"/>
    <property type="match status" value="1"/>
</dbReference>
<reference evidence="2" key="2">
    <citation type="submission" date="2022-06" db="EMBL/GenBank/DDBJ databases">
        <title>Thermospira aquatica gen. nov., sp. nov.</title>
        <authorList>
            <person name="Ben Ali Gam Z."/>
            <person name="Labat M."/>
        </authorList>
    </citation>
    <scope>NUCLEOTIDE SEQUENCE</scope>
    <source>
        <strain evidence="2">F1F22</strain>
    </source>
</reference>
<gene>
    <name evidence="2" type="ORF">KDW03_02845</name>
</gene>
<dbReference type="EMBL" id="CP073355">
    <property type="protein sequence ID" value="URA10758.1"/>
    <property type="molecule type" value="Genomic_DNA"/>
</dbReference>
<keyword evidence="3" id="KW-1185">Reference proteome</keyword>
<dbReference type="Proteomes" id="UP001056539">
    <property type="component" value="Chromosome"/>
</dbReference>
<evidence type="ECO:0000313" key="2">
    <source>
        <dbReference type="EMBL" id="URA10758.1"/>
    </source>
</evidence>
<feature type="domain" description="HD/PDEase" evidence="1">
    <location>
        <begin position="128"/>
        <end position="262"/>
    </location>
</feature>
<organism evidence="2 3">
    <name type="scientific">Thermospira aquatica</name>
    <dbReference type="NCBI Taxonomy" id="2828656"/>
    <lineage>
        <taxon>Bacteria</taxon>
        <taxon>Pseudomonadati</taxon>
        <taxon>Spirochaetota</taxon>
        <taxon>Spirochaetia</taxon>
        <taxon>Brevinematales</taxon>
        <taxon>Thermospiraceae</taxon>
        <taxon>Thermospira</taxon>
    </lineage>
</organism>
<dbReference type="NCBIfam" id="TIGR00277">
    <property type="entry name" value="HDIG"/>
    <property type="match status" value="1"/>
</dbReference>